<protein>
    <submittedName>
        <fullName evidence="1">Uncharacterized protein</fullName>
    </submittedName>
</protein>
<evidence type="ECO:0000313" key="1">
    <source>
        <dbReference type="EMBL" id="KAI6080106.1"/>
    </source>
</evidence>
<dbReference type="EMBL" id="MU394509">
    <property type="protein sequence ID" value="KAI6080106.1"/>
    <property type="molecule type" value="Genomic_DNA"/>
</dbReference>
<sequence length="544" mass="60160">MAPNQSNLSDPKYLYDFVVSTTQESINSGLVQYLQNTGKKQPVTYLCFLADDNGDPTKEVTLDEIVQKSGGISPFDIPDGTDWKDERIQKLYEIRLVCAIRLRTGIPPGCIVNVPNKGPQLKLPEPIVTLGKTSEAVLFNMYCSEVTIIKNNIPSGWGSKGSWVWFQQPTGKPWYVKTQTNLLNEALDKNLDTEYFKNHPEEREALKRKLENMSGSAFSLQQLLFNLENAVAQTAPTFVGVTDETASYLLSKSFIDLWSKIAKDEGLPLVGVTAVAQYPDGSPLRLTGLERWVSPVVDPNSGERIKDPSELQLSATTLNYLCAADGHPLPGASSFSWNWIEPQDVAQSSGVISIKRSTIGEYLAQQVLPLARTSCIQPWVKVTAKDAFGTVNYAWSFSDGQMPTIKITDSGPLVATLDYSFTAEDSDTKVATHGEFKITSTYSCSIVLGSYDCTKSPPVYIAGNMFNVIQRLKIYIYIQWAATGRGANILDKTLIDEYVVFVDNNGSFTFSPIKNFIVIDNSQTIDVSWLVNIFISIGDLLIII</sequence>
<gene>
    <name evidence="1" type="ORF">F4821DRAFT_266222</name>
</gene>
<comment type="caution">
    <text evidence="1">The sequence shown here is derived from an EMBL/GenBank/DDBJ whole genome shotgun (WGS) entry which is preliminary data.</text>
</comment>
<proteinExistence type="predicted"/>
<reference evidence="1 2" key="1">
    <citation type="journal article" date="2022" name="New Phytol.">
        <title>Ecological generalism drives hyperdiversity of secondary metabolite gene clusters in xylarialean endophytes.</title>
        <authorList>
            <person name="Franco M.E.E."/>
            <person name="Wisecaver J.H."/>
            <person name="Arnold A.E."/>
            <person name="Ju Y.M."/>
            <person name="Slot J.C."/>
            <person name="Ahrendt S."/>
            <person name="Moore L.P."/>
            <person name="Eastman K.E."/>
            <person name="Scott K."/>
            <person name="Konkel Z."/>
            <person name="Mondo S.J."/>
            <person name="Kuo A."/>
            <person name="Hayes R.D."/>
            <person name="Haridas S."/>
            <person name="Andreopoulos B."/>
            <person name="Riley R."/>
            <person name="LaButti K."/>
            <person name="Pangilinan J."/>
            <person name="Lipzen A."/>
            <person name="Amirebrahimi M."/>
            <person name="Yan J."/>
            <person name="Adam C."/>
            <person name="Keymanesh K."/>
            <person name="Ng V."/>
            <person name="Louie K."/>
            <person name="Northen T."/>
            <person name="Drula E."/>
            <person name="Henrissat B."/>
            <person name="Hsieh H.M."/>
            <person name="Youens-Clark K."/>
            <person name="Lutzoni F."/>
            <person name="Miadlikowska J."/>
            <person name="Eastwood D.C."/>
            <person name="Hamelin R.C."/>
            <person name="Grigoriev I.V."/>
            <person name="U'Ren J.M."/>
        </authorList>
    </citation>
    <scope>NUCLEOTIDE SEQUENCE [LARGE SCALE GENOMIC DNA]</scope>
    <source>
        <strain evidence="1 2">ER1909</strain>
    </source>
</reference>
<dbReference type="Proteomes" id="UP001497680">
    <property type="component" value="Unassembled WGS sequence"/>
</dbReference>
<keyword evidence="2" id="KW-1185">Reference proteome</keyword>
<evidence type="ECO:0000313" key="2">
    <source>
        <dbReference type="Proteomes" id="UP001497680"/>
    </source>
</evidence>
<accession>A0ACC0CI96</accession>
<name>A0ACC0CI96_9PEZI</name>
<organism evidence="1 2">
    <name type="scientific">Hypoxylon rubiginosum</name>
    <dbReference type="NCBI Taxonomy" id="110542"/>
    <lineage>
        <taxon>Eukaryota</taxon>
        <taxon>Fungi</taxon>
        <taxon>Dikarya</taxon>
        <taxon>Ascomycota</taxon>
        <taxon>Pezizomycotina</taxon>
        <taxon>Sordariomycetes</taxon>
        <taxon>Xylariomycetidae</taxon>
        <taxon>Xylariales</taxon>
        <taxon>Hypoxylaceae</taxon>
        <taxon>Hypoxylon</taxon>
    </lineage>
</organism>